<dbReference type="EMBL" id="SSOB01000010">
    <property type="protein sequence ID" value="THF80869.1"/>
    <property type="molecule type" value="Genomic_DNA"/>
</dbReference>
<dbReference type="Pfam" id="PF00271">
    <property type="entry name" value="Helicase_C"/>
    <property type="match status" value="1"/>
</dbReference>
<feature type="domain" description="Helicase C-terminal" evidence="5">
    <location>
        <begin position="401"/>
        <end position="559"/>
    </location>
</feature>
<dbReference type="InterPro" id="IPR014001">
    <property type="entry name" value="Helicase_ATP-bd"/>
</dbReference>
<feature type="domain" description="Helicase ATP-binding" evidence="4">
    <location>
        <begin position="216"/>
        <end position="368"/>
    </location>
</feature>
<dbReference type="PANTHER" id="PTHR30580">
    <property type="entry name" value="PRIMOSOMAL PROTEIN N"/>
    <property type="match status" value="1"/>
</dbReference>
<dbReference type="PANTHER" id="PTHR30580:SF1">
    <property type="entry name" value="COMF OPERON PROTEIN 1"/>
    <property type="match status" value="1"/>
</dbReference>
<dbReference type="InterPro" id="IPR027417">
    <property type="entry name" value="P-loop_NTPase"/>
</dbReference>
<keyword evidence="2" id="KW-0067">ATP-binding</keyword>
<evidence type="ECO:0000259" key="5">
    <source>
        <dbReference type="PROSITE" id="PS51194"/>
    </source>
</evidence>
<evidence type="ECO:0000313" key="7">
    <source>
        <dbReference type="Proteomes" id="UP000310636"/>
    </source>
</evidence>
<dbReference type="SMART" id="SM00490">
    <property type="entry name" value="HELICc"/>
    <property type="match status" value="1"/>
</dbReference>
<keyword evidence="1" id="KW-0547">Nucleotide-binding</keyword>
<sequence>MGDAGGGRLADKAEARAANTEEMEPWLAAAEQAAACLRGRSLLREEAAALLEEMLPPPYGAEPLRVLELAAGLGAVRLAAAIAPRAADAGPRRQGLRCRRCGSGEERMRRTRCASCGRSGCAVCEACATLGRSRECELLALGAEQPGAALAALSPALTDRWGLSAAQRSAAEEALRFLRGEAGARRAGAWGGAGLRGPLRPLVAALRGLHARLRSAELAAPERSFLLWAVTGAGKTEMIFPLVAAVLEAGGRVLIATPRRDVVLELAPRLRKAFPEAALAVLYGGSEDRWANAELTLATTHQLLRFQGAFDLVLLDELDAFPYHNDPVLHYAAAKARSANGATVLLSATPPAGLRREVRSGRTPCARVPVRYHRHPLPVPARLRVPAMAGLLARAELPRALVRELAASVSRGAQVFVFVPYIKHVVPLVRLLKKRAASLGLEKVQIEGTYSSDPERTVKVQQFRQVSLRLLVTTTILERGVTIPRSDVFILGAHQAMFDEASLVQMAGRAGRSADDPFGRVRFCSPYLTRAQRSAVGQIRAMNRLAGKRGYLRRKGERA</sequence>
<dbReference type="SMART" id="SM00487">
    <property type="entry name" value="DEXDc"/>
    <property type="match status" value="1"/>
</dbReference>
<dbReference type="GO" id="GO:0006270">
    <property type="term" value="P:DNA replication initiation"/>
    <property type="evidence" value="ECO:0007669"/>
    <property type="project" value="TreeGrafter"/>
</dbReference>
<dbReference type="Pfam" id="PF00270">
    <property type="entry name" value="DEAD"/>
    <property type="match status" value="1"/>
</dbReference>
<dbReference type="AlphaFoldDB" id="A0A4S4C1B7"/>
<name>A0A4S4C1B7_9BACL</name>
<evidence type="ECO:0000259" key="4">
    <source>
        <dbReference type="PROSITE" id="PS51192"/>
    </source>
</evidence>
<evidence type="ECO:0000313" key="6">
    <source>
        <dbReference type="EMBL" id="THF80869.1"/>
    </source>
</evidence>
<keyword evidence="3" id="KW-0238">DNA-binding</keyword>
<dbReference type="PROSITE" id="PS51194">
    <property type="entry name" value="HELICASE_CTER"/>
    <property type="match status" value="1"/>
</dbReference>
<dbReference type="InterPro" id="IPR011545">
    <property type="entry name" value="DEAD/DEAH_box_helicase_dom"/>
</dbReference>
<dbReference type="OrthoDB" id="2077914at2"/>
<reference evidence="6 7" key="1">
    <citation type="submission" date="2019-04" db="EMBL/GenBank/DDBJ databases">
        <title>Cohnella sp. nov. isolated from preserved vegetables.</title>
        <authorList>
            <person name="Lin S.-Y."/>
            <person name="Hung M.-H."/>
            <person name="Young C.-C."/>
        </authorList>
    </citation>
    <scope>NUCLEOTIDE SEQUENCE [LARGE SCALE GENOMIC DNA]</scope>
    <source>
        <strain evidence="6 7">CC-MHH1044</strain>
    </source>
</reference>
<organism evidence="6 7">
    <name type="scientific">Cohnella fermenti</name>
    <dbReference type="NCBI Taxonomy" id="2565925"/>
    <lineage>
        <taxon>Bacteria</taxon>
        <taxon>Bacillati</taxon>
        <taxon>Bacillota</taxon>
        <taxon>Bacilli</taxon>
        <taxon>Bacillales</taxon>
        <taxon>Paenibacillaceae</taxon>
        <taxon>Cohnella</taxon>
    </lineage>
</organism>
<dbReference type="Gene3D" id="3.40.50.300">
    <property type="entry name" value="P-loop containing nucleotide triphosphate hydrolases"/>
    <property type="match status" value="2"/>
</dbReference>
<evidence type="ECO:0000256" key="1">
    <source>
        <dbReference type="ARBA" id="ARBA00022741"/>
    </source>
</evidence>
<comment type="caution">
    <text evidence="6">The sequence shown here is derived from an EMBL/GenBank/DDBJ whole genome shotgun (WGS) entry which is preliminary data.</text>
</comment>
<evidence type="ECO:0000256" key="3">
    <source>
        <dbReference type="ARBA" id="ARBA00023125"/>
    </source>
</evidence>
<protein>
    <submittedName>
        <fullName evidence="6">DEAD/DEAH box helicase</fullName>
    </submittedName>
</protein>
<proteinExistence type="predicted"/>
<dbReference type="Proteomes" id="UP000310636">
    <property type="component" value="Unassembled WGS sequence"/>
</dbReference>
<dbReference type="GO" id="GO:0006310">
    <property type="term" value="P:DNA recombination"/>
    <property type="evidence" value="ECO:0007669"/>
    <property type="project" value="TreeGrafter"/>
</dbReference>
<dbReference type="GO" id="GO:0043138">
    <property type="term" value="F:3'-5' DNA helicase activity"/>
    <property type="evidence" value="ECO:0007669"/>
    <property type="project" value="TreeGrafter"/>
</dbReference>
<keyword evidence="7" id="KW-1185">Reference proteome</keyword>
<dbReference type="GO" id="GO:0005524">
    <property type="term" value="F:ATP binding"/>
    <property type="evidence" value="ECO:0007669"/>
    <property type="project" value="UniProtKB-KW"/>
</dbReference>
<evidence type="ECO:0000256" key="2">
    <source>
        <dbReference type="ARBA" id="ARBA00022840"/>
    </source>
</evidence>
<keyword evidence="6" id="KW-0347">Helicase</keyword>
<gene>
    <name evidence="6" type="ORF">E6C55_10040</name>
</gene>
<dbReference type="GO" id="GO:0006302">
    <property type="term" value="P:double-strand break repair"/>
    <property type="evidence" value="ECO:0007669"/>
    <property type="project" value="TreeGrafter"/>
</dbReference>
<accession>A0A4S4C1B7</accession>
<dbReference type="InterPro" id="IPR001650">
    <property type="entry name" value="Helicase_C-like"/>
</dbReference>
<dbReference type="GO" id="GO:0003677">
    <property type="term" value="F:DNA binding"/>
    <property type="evidence" value="ECO:0007669"/>
    <property type="project" value="UniProtKB-KW"/>
</dbReference>
<keyword evidence="6" id="KW-0378">Hydrolase</keyword>
<dbReference type="SUPFAM" id="SSF52540">
    <property type="entry name" value="P-loop containing nucleoside triphosphate hydrolases"/>
    <property type="match status" value="1"/>
</dbReference>
<dbReference type="PROSITE" id="PS51192">
    <property type="entry name" value="HELICASE_ATP_BIND_1"/>
    <property type="match status" value="1"/>
</dbReference>